<sequence length="610" mass="69696">MEGDDSESEPPSAFEHLLQVLGKRSRSDKRRKITKSDSNVDNIAKILSDSFDADAESEPEEVSEESSDGICLDAFDSFNMGYDDYLRATEPITATSPIPIPFFKSCQFKFLTPILQQVLKSKVLPRVVSGINSFGFHEALQRKITKLHKKARSGGWMPKDRSRLRYFFNCMNSYLDVFYAGCKVTDVSSMRFLMALHAANHICKSVTSTVEQSHGFTRPRVLYICGLKCMARDFIQHLVTLLSVKKGDPKVEKFYEEYDLPEEDTAAQVSSFSKTHKSLDYVETFSGNQDDAFKMGLRYQGGMLHLYTPFYTSDIIVTSPLGIKIMLQEDEEYDFLSSIEVLLIDRMDVLKFQNWQFFIEVFEKLNRPLKKWRDADLSRLRVSTIDGQSEVYRQTVGLSCTQHFVFNAFFKRLVNRRGFIKLASVPTQDFVLLGSQLRVKQLFIKVAASSVTDADGSLLNYFLKNMLNSIQGIGGVLVVLGDYTHFLRVKKELKMANFEYLPCHESNSSKQMLFARQQFQAGKTPVVLTTSRLLFFKRYVIKGTCRVLFVVPPDYPEIYREAFRMLDLSKNNALVTLYTRFHAHQLEPIVGAAKVHKLVSAADTKVTEFH</sequence>
<keyword evidence="7" id="KW-1185">Reference proteome</keyword>
<dbReference type="Pfam" id="PF06862">
    <property type="entry name" value="Utp25_C"/>
    <property type="match status" value="1"/>
</dbReference>
<dbReference type="KEGG" id="bbig:BBBOND_0401570"/>
<organism evidence="6 7">
    <name type="scientific">Babesia bigemina</name>
    <dbReference type="NCBI Taxonomy" id="5866"/>
    <lineage>
        <taxon>Eukaryota</taxon>
        <taxon>Sar</taxon>
        <taxon>Alveolata</taxon>
        <taxon>Apicomplexa</taxon>
        <taxon>Aconoidasida</taxon>
        <taxon>Piroplasmida</taxon>
        <taxon>Babesiidae</taxon>
        <taxon>Babesia</taxon>
    </lineage>
</organism>
<evidence type="ECO:0000256" key="3">
    <source>
        <dbReference type="ARBA" id="ARBA00023242"/>
    </source>
</evidence>
<dbReference type="VEuPathDB" id="PiroplasmaDB:BBBOND_0401570"/>
<reference evidence="7" key="1">
    <citation type="journal article" date="2014" name="Nucleic Acids Res.">
        <title>The evolutionary dynamics of variant antigen genes in Babesia reveal a history of genomic innovation underlying host-parasite interaction.</title>
        <authorList>
            <person name="Jackson A.P."/>
            <person name="Otto T.D."/>
            <person name="Darby A."/>
            <person name="Ramaprasad A."/>
            <person name="Xia D."/>
            <person name="Echaide I.E."/>
            <person name="Farber M."/>
            <person name="Gahlot S."/>
            <person name="Gamble J."/>
            <person name="Gupta D."/>
            <person name="Gupta Y."/>
            <person name="Jackson L."/>
            <person name="Malandrin L."/>
            <person name="Malas T.B."/>
            <person name="Moussa E."/>
            <person name="Nair M."/>
            <person name="Reid A.J."/>
            <person name="Sanders M."/>
            <person name="Sharma J."/>
            <person name="Tracey A."/>
            <person name="Quail M.A."/>
            <person name="Weir W."/>
            <person name="Wastling J.M."/>
            <person name="Hall N."/>
            <person name="Willadsen P."/>
            <person name="Lingelbach K."/>
            <person name="Shiels B."/>
            <person name="Tait A."/>
            <person name="Berriman M."/>
            <person name="Allred D.R."/>
            <person name="Pain A."/>
        </authorList>
    </citation>
    <scope>NUCLEOTIDE SEQUENCE [LARGE SCALE GENOMIC DNA]</scope>
    <source>
        <strain evidence="7">Bond</strain>
    </source>
</reference>
<dbReference type="RefSeq" id="XP_012769851.1">
    <property type="nucleotide sequence ID" value="XM_012914397.1"/>
</dbReference>
<dbReference type="Proteomes" id="UP000033188">
    <property type="component" value="Chromosome 4"/>
</dbReference>
<dbReference type="InterPro" id="IPR053940">
    <property type="entry name" value="UTP25_NTPase-like"/>
</dbReference>
<dbReference type="PANTHER" id="PTHR12933">
    <property type="entry name" value="ORF PROTEIN-RELATED"/>
    <property type="match status" value="1"/>
</dbReference>
<evidence type="ECO:0000259" key="5">
    <source>
        <dbReference type="Pfam" id="PF22916"/>
    </source>
</evidence>
<dbReference type="GO" id="GO:0032040">
    <property type="term" value="C:small-subunit processome"/>
    <property type="evidence" value="ECO:0007669"/>
    <property type="project" value="TreeGrafter"/>
</dbReference>
<comment type="similarity">
    <text evidence="2">Belongs to the UTP25 family.</text>
</comment>
<dbReference type="AlphaFoldDB" id="A0A061DEQ0"/>
<dbReference type="GO" id="GO:0019843">
    <property type="term" value="F:rRNA binding"/>
    <property type="evidence" value="ECO:0007669"/>
    <property type="project" value="TreeGrafter"/>
</dbReference>
<dbReference type="InterPro" id="IPR053939">
    <property type="entry name" value="UTP25_C"/>
</dbReference>
<evidence type="ECO:0000256" key="1">
    <source>
        <dbReference type="ARBA" id="ARBA00004604"/>
    </source>
</evidence>
<evidence type="ECO:0000259" key="4">
    <source>
        <dbReference type="Pfam" id="PF06862"/>
    </source>
</evidence>
<dbReference type="GO" id="GO:0000462">
    <property type="term" value="P:maturation of SSU-rRNA from tricistronic rRNA transcript (SSU-rRNA, 5.8S rRNA, LSU-rRNA)"/>
    <property type="evidence" value="ECO:0007669"/>
    <property type="project" value="TreeGrafter"/>
</dbReference>
<evidence type="ECO:0000256" key="2">
    <source>
        <dbReference type="ARBA" id="ARBA00009223"/>
    </source>
</evidence>
<dbReference type="InterPro" id="IPR010678">
    <property type="entry name" value="UTP25"/>
</dbReference>
<dbReference type="GeneID" id="24566206"/>
<dbReference type="Pfam" id="PF22916">
    <property type="entry name" value="UTP25_NTPase-like"/>
    <property type="match status" value="1"/>
</dbReference>
<feature type="domain" description="UTP25 C-terminal" evidence="4">
    <location>
        <begin position="436"/>
        <end position="609"/>
    </location>
</feature>
<evidence type="ECO:0000313" key="7">
    <source>
        <dbReference type="Proteomes" id="UP000033188"/>
    </source>
</evidence>
<dbReference type="OrthoDB" id="10264378at2759"/>
<dbReference type="PANTHER" id="PTHR12933:SF0">
    <property type="entry name" value="U3 SMALL NUCLEOLAR RNA-ASSOCIATED PROTEIN 25 HOMOLOG"/>
    <property type="match status" value="1"/>
</dbReference>
<dbReference type="STRING" id="5866.A0A061DEQ0"/>
<keyword evidence="3" id="KW-0539">Nucleus</keyword>
<dbReference type="GO" id="GO:0034511">
    <property type="term" value="F:U3 snoRNA binding"/>
    <property type="evidence" value="ECO:0007669"/>
    <property type="project" value="InterPro"/>
</dbReference>
<proteinExistence type="inferred from homology"/>
<dbReference type="EMBL" id="LK391710">
    <property type="protein sequence ID" value="CDR97665.1"/>
    <property type="molecule type" value="Genomic_DNA"/>
</dbReference>
<feature type="domain" description="UTP25 NTP hydrolase-like" evidence="5">
    <location>
        <begin position="174"/>
        <end position="418"/>
    </location>
</feature>
<protein>
    <submittedName>
        <fullName evidence="6">-U3 small nucleolar RNA-associated protein 25</fullName>
    </submittedName>
</protein>
<evidence type="ECO:0000313" key="6">
    <source>
        <dbReference type="EMBL" id="CDR97665.1"/>
    </source>
</evidence>
<gene>
    <name evidence="6" type="ORF">BBBOND_0401570</name>
</gene>
<accession>A0A061DEQ0</accession>
<comment type="subcellular location">
    <subcellularLocation>
        <location evidence="1">Nucleus</location>
        <location evidence="1">Nucleolus</location>
    </subcellularLocation>
</comment>
<name>A0A061DEQ0_BABBI</name>
<dbReference type="OMA" id="QNWAHLE"/>